<dbReference type="AlphaFoldDB" id="A0A9P4LD79"/>
<evidence type="ECO:0000313" key="1">
    <source>
        <dbReference type="EMBL" id="KAF1850523.1"/>
    </source>
</evidence>
<name>A0A9P4LD79_9PLEO</name>
<evidence type="ECO:0000313" key="2">
    <source>
        <dbReference type="Proteomes" id="UP000800039"/>
    </source>
</evidence>
<gene>
    <name evidence="1" type="ORF">K460DRAFT_17177</name>
</gene>
<dbReference type="Proteomes" id="UP000800039">
    <property type="component" value="Unassembled WGS sequence"/>
</dbReference>
<sequence>MSNVLLTRAFQGASGVLAVPELYSYNFRFFASIHCRFAVGKCRSMRRVLQHGFSRHLPSCPVTSPSWRIGEQQFTTNTCNLSPRVL</sequence>
<dbReference type="GeneID" id="63844220"/>
<keyword evidence="2" id="KW-1185">Reference proteome</keyword>
<organism evidence="1 2">
    <name type="scientific">Cucurbitaria berberidis CBS 394.84</name>
    <dbReference type="NCBI Taxonomy" id="1168544"/>
    <lineage>
        <taxon>Eukaryota</taxon>
        <taxon>Fungi</taxon>
        <taxon>Dikarya</taxon>
        <taxon>Ascomycota</taxon>
        <taxon>Pezizomycotina</taxon>
        <taxon>Dothideomycetes</taxon>
        <taxon>Pleosporomycetidae</taxon>
        <taxon>Pleosporales</taxon>
        <taxon>Pleosporineae</taxon>
        <taxon>Cucurbitariaceae</taxon>
        <taxon>Cucurbitaria</taxon>
    </lineage>
</organism>
<protein>
    <submittedName>
        <fullName evidence="1">Uncharacterized protein</fullName>
    </submittedName>
</protein>
<dbReference type="EMBL" id="ML976614">
    <property type="protein sequence ID" value="KAF1850523.1"/>
    <property type="molecule type" value="Genomic_DNA"/>
</dbReference>
<reference evidence="1" key="1">
    <citation type="submission" date="2020-01" db="EMBL/GenBank/DDBJ databases">
        <authorList>
            <consortium name="DOE Joint Genome Institute"/>
            <person name="Haridas S."/>
            <person name="Albert R."/>
            <person name="Binder M."/>
            <person name="Bloem J."/>
            <person name="Labutti K."/>
            <person name="Salamov A."/>
            <person name="Andreopoulos B."/>
            <person name="Baker S.E."/>
            <person name="Barry K."/>
            <person name="Bills G."/>
            <person name="Bluhm B.H."/>
            <person name="Cannon C."/>
            <person name="Castanera R."/>
            <person name="Culley D.E."/>
            <person name="Daum C."/>
            <person name="Ezra D."/>
            <person name="Gonzalez J.B."/>
            <person name="Henrissat B."/>
            <person name="Kuo A."/>
            <person name="Liang C."/>
            <person name="Lipzen A."/>
            <person name="Lutzoni F."/>
            <person name="Magnuson J."/>
            <person name="Mondo S."/>
            <person name="Nolan M."/>
            <person name="Ohm R."/>
            <person name="Pangilinan J."/>
            <person name="Park H.-J."/>
            <person name="Ramirez L."/>
            <person name="Alfaro M."/>
            <person name="Sun H."/>
            <person name="Tritt A."/>
            <person name="Yoshinaga Y."/>
            <person name="Zwiers L.-H."/>
            <person name="Turgeon B.G."/>
            <person name="Goodwin S.B."/>
            <person name="Spatafora J.W."/>
            <person name="Crous P.W."/>
            <person name="Grigoriev I.V."/>
        </authorList>
    </citation>
    <scope>NUCLEOTIDE SEQUENCE</scope>
    <source>
        <strain evidence="1">CBS 394.84</strain>
    </source>
</reference>
<dbReference type="RefSeq" id="XP_040793086.1">
    <property type="nucleotide sequence ID" value="XM_040926968.1"/>
</dbReference>
<proteinExistence type="predicted"/>
<comment type="caution">
    <text evidence="1">The sequence shown here is derived from an EMBL/GenBank/DDBJ whole genome shotgun (WGS) entry which is preliminary data.</text>
</comment>
<accession>A0A9P4LD79</accession>